<gene>
    <name evidence="2" type="ORF">CYLTODRAFT_419479</name>
</gene>
<dbReference type="PANTHER" id="PTHR21310">
    <property type="entry name" value="AMINOGLYCOSIDE PHOSPHOTRANSFERASE-RELATED-RELATED"/>
    <property type="match status" value="1"/>
</dbReference>
<organism evidence="2 3">
    <name type="scientific">Cylindrobasidium torrendii FP15055 ss-10</name>
    <dbReference type="NCBI Taxonomy" id="1314674"/>
    <lineage>
        <taxon>Eukaryota</taxon>
        <taxon>Fungi</taxon>
        <taxon>Dikarya</taxon>
        <taxon>Basidiomycota</taxon>
        <taxon>Agaricomycotina</taxon>
        <taxon>Agaricomycetes</taxon>
        <taxon>Agaricomycetidae</taxon>
        <taxon>Agaricales</taxon>
        <taxon>Marasmiineae</taxon>
        <taxon>Physalacriaceae</taxon>
        <taxon>Cylindrobasidium</taxon>
    </lineage>
</organism>
<proteinExistence type="predicted"/>
<dbReference type="Proteomes" id="UP000054007">
    <property type="component" value="Unassembled WGS sequence"/>
</dbReference>
<accession>A0A0D7BMI6</accession>
<dbReference type="PANTHER" id="PTHR21310:SF15">
    <property type="entry name" value="AMINOGLYCOSIDE PHOSPHOTRANSFERASE DOMAIN-CONTAINING PROTEIN"/>
    <property type="match status" value="1"/>
</dbReference>
<dbReference type="Gene3D" id="3.90.1200.10">
    <property type="match status" value="1"/>
</dbReference>
<dbReference type="OrthoDB" id="5404599at2759"/>
<dbReference type="AlphaFoldDB" id="A0A0D7BMI6"/>
<evidence type="ECO:0000259" key="1">
    <source>
        <dbReference type="Pfam" id="PF01636"/>
    </source>
</evidence>
<name>A0A0D7BMI6_9AGAR</name>
<reference evidence="2 3" key="1">
    <citation type="journal article" date="2015" name="Fungal Genet. Biol.">
        <title>Evolution of novel wood decay mechanisms in Agaricales revealed by the genome sequences of Fistulina hepatica and Cylindrobasidium torrendii.</title>
        <authorList>
            <person name="Floudas D."/>
            <person name="Held B.W."/>
            <person name="Riley R."/>
            <person name="Nagy L.G."/>
            <person name="Koehler G."/>
            <person name="Ransdell A.S."/>
            <person name="Younus H."/>
            <person name="Chow J."/>
            <person name="Chiniquy J."/>
            <person name="Lipzen A."/>
            <person name="Tritt A."/>
            <person name="Sun H."/>
            <person name="Haridas S."/>
            <person name="LaButti K."/>
            <person name="Ohm R.A."/>
            <person name="Kues U."/>
            <person name="Blanchette R.A."/>
            <person name="Grigoriev I.V."/>
            <person name="Minto R.E."/>
            <person name="Hibbett D.S."/>
        </authorList>
    </citation>
    <scope>NUCLEOTIDE SEQUENCE [LARGE SCALE GENOMIC DNA]</scope>
    <source>
        <strain evidence="2 3">FP15055 ss-10</strain>
    </source>
</reference>
<dbReference type="InterPro" id="IPR051678">
    <property type="entry name" value="AGP_Transferase"/>
</dbReference>
<dbReference type="EMBL" id="KN880463">
    <property type="protein sequence ID" value="KIY70806.1"/>
    <property type="molecule type" value="Genomic_DNA"/>
</dbReference>
<dbReference type="STRING" id="1314674.A0A0D7BMI6"/>
<dbReference type="SUPFAM" id="SSF56112">
    <property type="entry name" value="Protein kinase-like (PK-like)"/>
    <property type="match status" value="1"/>
</dbReference>
<dbReference type="Pfam" id="PF01636">
    <property type="entry name" value="APH"/>
    <property type="match status" value="1"/>
</dbReference>
<dbReference type="InterPro" id="IPR011009">
    <property type="entry name" value="Kinase-like_dom_sf"/>
</dbReference>
<protein>
    <recommendedName>
        <fullName evidence="1">Aminoglycoside phosphotransferase domain-containing protein</fullName>
    </recommendedName>
</protein>
<evidence type="ECO:0000313" key="2">
    <source>
        <dbReference type="EMBL" id="KIY70806.1"/>
    </source>
</evidence>
<feature type="domain" description="Aminoglycoside phosphotransferase" evidence="1">
    <location>
        <begin position="119"/>
        <end position="336"/>
    </location>
</feature>
<evidence type="ECO:0000313" key="3">
    <source>
        <dbReference type="Proteomes" id="UP000054007"/>
    </source>
</evidence>
<dbReference type="InterPro" id="IPR002575">
    <property type="entry name" value="Aminoglycoside_PTrfase"/>
</dbReference>
<sequence>MPLISSCNSKHSASTVDTKLTAHNPVFEVKAWYLAPLNTTIIKVPQYMRALSSIMASRVSSVCFHMSWNLWLLLPVTLRRRLYIHLQNTFNHEAFEAYRLPGGLALKVTRDPFLEVSNLRFIEANTSIPVPHVYDWVPSQGNAIGDGVVIMTWIDGENLWNWLADRTHFPDEYYSLVDYLENGEDIDIHGTIAKLETFTPEIDLSDASFVVDDLRRAISQLRALKPPGDGRVCGLGGQPLKCLRYDGDRDVPHRLSAVKDVPTFHQILLSQVAFPSRLPRILQIADKVLSKHYEIRFAHSDLNSTNVLIKDGRLAAIIDWEMAGWYPEYWEYTMLHLQNRNRKPLIAFWKHVNPCGQRYEEELEFERALWHSSGHTFVPPGVIDDDPYDIPVE</sequence>
<keyword evidence="3" id="KW-1185">Reference proteome</keyword>